<protein>
    <submittedName>
        <fullName evidence="8">Ferredoxin</fullName>
    </submittedName>
</protein>
<gene>
    <name evidence="8" type="ORF">SAMN05414137_11785</name>
</gene>
<evidence type="ECO:0000256" key="4">
    <source>
        <dbReference type="ARBA" id="ARBA00022982"/>
    </source>
</evidence>
<keyword evidence="2" id="KW-0813">Transport</keyword>
<keyword evidence="9" id="KW-1185">Reference proteome</keyword>
<sequence length="77" mass="8410">MSVVPFTRSRELALRIDRIACEGHGACAELLPELLSLDEWGFPIVHRAAVPPELAAHARRAVAACPVLALRLERGRS</sequence>
<evidence type="ECO:0000256" key="6">
    <source>
        <dbReference type="ARBA" id="ARBA00023014"/>
    </source>
</evidence>
<dbReference type="PANTHER" id="PTHR36923:SF3">
    <property type="entry name" value="FERREDOXIN"/>
    <property type="match status" value="1"/>
</dbReference>
<dbReference type="InterPro" id="IPR051269">
    <property type="entry name" value="Fe-S_cluster_ET"/>
</dbReference>
<evidence type="ECO:0000256" key="3">
    <source>
        <dbReference type="ARBA" id="ARBA00022723"/>
    </source>
</evidence>
<accession>A0A1H7V4X6</accession>
<keyword evidence="3" id="KW-0479">Metal-binding</keyword>
<evidence type="ECO:0000256" key="2">
    <source>
        <dbReference type="ARBA" id="ARBA00022448"/>
    </source>
</evidence>
<evidence type="ECO:0000256" key="7">
    <source>
        <dbReference type="ARBA" id="ARBA00023291"/>
    </source>
</evidence>
<dbReference type="GO" id="GO:0051538">
    <property type="term" value="F:3 iron, 4 sulfur cluster binding"/>
    <property type="evidence" value="ECO:0007669"/>
    <property type="project" value="UniProtKB-KW"/>
</dbReference>
<evidence type="ECO:0000313" key="8">
    <source>
        <dbReference type="EMBL" id="SEM04233.1"/>
    </source>
</evidence>
<proteinExistence type="predicted"/>
<dbReference type="EMBL" id="FOAZ01000017">
    <property type="protein sequence ID" value="SEM04233.1"/>
    <property type="molecule type" value="Genomic_DNA"/>
</dbReference>
<dbReference type="eggNOG" id="COG1141">
    <property type="taxonomic scope" value="Bacteria"/>
</dbReference>
<dbReference type="Gene3D" id="3.30.70.20">
    <property type="match status" value="1"/>
</dbReference>
<keyword evidence="4" id="KW-0249">Electron transport</keyword>
<keyword evidence="7" id="KW-0003">3Fe-4S</keyword>
<keyword evidence="6" id="KW-0411">Iron-sulfur</keyword>
<name>A0A1H7V4X6_STRJI</name>
<organism evidence="8 9">
    <name type="scientific">Streptacidiphilus jiangxiensis</name>
    <dbReference type="NCBI Taxonomy" id="235985"/>
    <lineage>
        <taxon>Bacteria</taxon>
        <taxon>Bacillati</taxon>
        <taxon>Actinomycetota</taxon>
        <taxon>Actinomycetes</taxon>
        <taxon>Kitasatosporales</taxon>
        <taxon>Streptomycetaceae</taxon>
        <taxon>Streptacidiphilus</taxon>
    </lineage>
</organism>
<dbReference type="Pfam" id="PF13459">
    <property type="entry name" value="Fer4_15"/>
    <property type="match status" value="1"/>
</dbReference>
<dbReference type="PANTHER" id="PTHR36923">
    <property type="entry name" value="FERREDOXIN"/>
    <property type="match status" value="1"/>
</dbReference>
<dbReference type="STRING" id="235985.SAMN05414137_11785"/>
<evidence type="ECO:0000313" key="9">
    <source>
        <dbReference type="Proteomes" id="UP000183015"/>
    </source>
</evidence>
<evidence type="ECO:0000256" key="5">
    <source>
        <dbReference type="ARBA" id="ARBA00023004"/>
    </source>
</evidence>
<dbReference type="AlphaFoldDB" id="A0A1H7V4X6"/>
<reference evidence="9" key="1">
    <citation type="submission" date="2016-10" db="EMBL/GenBank/DDBJ databases">
        <authorList>
            <person name="Varghese N."/>
        </authorList>
    </citation>
    <scope>NUCLEOTIDE SEQUENCE [LARGE SCALE GENOMIC DNA]</scope>
    <source>
        <strain evidence="9">DSM 45096 / BCRC 16803 / CGMCC 4.1857 / CIP 109030 / JCM 12277 / KCTC 19219 / NBRC 100920 / 33214</strain>
    </source>
</reference>
<dbReference type="SUPFAM" id="SSF54862">
    <property type="entry name" value="4Fe-4S ferredoxins"/>
    <property type="match status" value="1"/>
</dbReference>
<evidence type="ECO:0000256" key="1">
    <source>
        <dbReference type="ARBA" id="ARBA00001927"/>
    </source>
</evidence>
<dbReference type="GO" id="GO:0046872">
    <property type="term" value="F:metal ion binding"/>
    <property type="evidence" value="ECO:0007669"/>
    <property type="project" value="UniProtKB-KW"/>
</dbReference>
<dbReference type="Proteomes" id="UP000183015">
    <property type="component" value="Unassembled WGS sequence"/>
</dbReference>
<comment type="cofactor">
    <cofactor evidence="1">
        <name>[3Fe-4S] cluster</name>
        <dbReference type="ChEBI" id="CHEBI:21137"/>
    </cofactor>
</comment>
<keyword evidence="5" id="KW-0408">Iron</keyword>